<comment type="caution">
    <text evidence="3">The sequence shown here is derived from an EMBL/GenBank/DDBJ whole genome shotgun (WGS) entry which is preliminary data.</text>
</comment>
<dbReference type="SUPFAM" id="SSF54106">
    <property type="entry name" value="LysM domain"/>
    <property type="match status" value="1"/>
</dbReference>
<evidence type="ECO:0000256" key="1">
    <source>
        <dbReference type="SAM" id="SignalP"/>
    </source>
</evidence>
<dbReference type="InterPro" id="IPR036779">
    <property type="entry name" value="LysM_dom_sf"/>
</dbReference>
<keyword evidence="1" id="KW-0732">Signal</keyword>
<dbReference type="OrthoDB" id="5574095at2"/>
<evidence type="ECO:0000259" key="2">
    <source>
        <dbReference type="PROSITE" id="PS51782"/>
    </source>
</evidence>
<dbReference type="CDD" id="cd00118">
    <property type="entry name" value="LysM"/>
    <property type="match status" value="1"/>
</dbReference>
<dbReference type="InterPro" id="IPR018392">
    <property type="entry name" value="LysM"/>
</dbReference>
<dbReference type="SMART" id="SM00257">
    <property type="entry name" value="LysM"/>
    <property type="match status" value="1"/>
</dbReference>
<name>A0A506UFZ0_9HYPH</name>
<evidence type="ECO:0000313" key="4">
    <source>
        <dbReference type="Proteomes" id="UP000320314"/>
    </source>
</evidence>
<feature type="signal peptide" evidence="1">
    <location>
        <begin position="1"/>
        <end position="35"/>
    </location>
</feature>
<evidence type="ECO:0000313" key="3">
    <source>
        <dbReference type="EMBL" id="TPW32005.1"/>
    </source>
</evidence>
<dbReference type="EMBL" id="VHLH01000002">
    <property type="protein sequence ID" value="TPW32005.1"/>
    <property type="molecule type" value="Genomic_DNA"/>
</dbReference>
<dbReference type="PROSITE" id="PS51782">
    <property type="entry name" value="LYSM"/>
    <property type="match status" value="1"/>
</dbReference>
<sequence>MRVSRPRFICCRPAVLLAAGALFGTCLMGSSASQAACGRVQTGRGSSALAIAQGCGTDLQQLRIENPSVDFNKPLNGQIIRVPRGRKPGAIPPDIARGAPPSSTVVPQIHRSTPVIRPRQSSDAFGRRGNVYTVRRGDTLSAIADAAGVSLAGLRAANPRIEPRRLIVGQRIALPATD</sequence>
<organism evidence="3 4">
    <name type="scientific">Pararhizobium mangrovi</name>
    <dbReference type="NCBI Taxonomy" id="2590452"/>
    <lineage>
        <taxon>Bacteria</taxon>
        <taxon>Pseudomonadati</taxon>
        <taxon>Pseudomonadota</taxon>
        <taxon>Alphaproteobacteria</taxon>
        <taxon>Hyphomicrobiales</taxon>
        <taxon>Rhizobiaceae</taxon>
        <taxon>Rhizobium/Agrobacterium group</taxon>
        <taxon>Pararhizobium</taxon>
    </lineage>
</organism>
<dbReference type="Pfam" id="PF01476">
    <property type="entry name" value="LysM"/>
    <property type="match status" value="1"/>
</dbReference>
<dbReference type="Gene3D" id="3.10.350.10">
    <property type="entry name" value="LysM domain"/>
    <property type="match status" value="1"/>
</dbReference>
<protein>
    <submittedName>
        <fullName evidence="3">LysM peptidoglycan-binding domain-containing protein</fullName>
    </submittedName>
</protein>
<gene>
    <name evidence="3" type="ORF">FJU11_02115</name>
</gene>
<dbReference type="AlphaFoldDB" id="A0A506UFZ0"/>
<accession>A0A506UFZ0</accession>
<reference evidence="3 4" key="1">
    <citation type="submission" date="2019-06" db="EMBL/GenBank/DDBJ databases">
        <authorList>
            <person name="Li M."/>
        </authorList>
    </citation>
    <scope>NUCLEOTIDE SEQUENCE [LARGE SCALE GENOMIC DNA]</scope>
    <source>
        <strain evidence="3 4">BGMRC6574</strain>
    </source>
</reference>
<dbReference type="Proteomes" id="UP000320314">
    <property type="component" value="Unassembled WGS sequence"/>
</dbReference>
<feature type="domain" description="LysM" evidence="2">
    <location>
        <begin position="130"/>
        <end position="174"/>
    </location>
</feature>
<proteinExistence type="predicted"/>
<keyword evidence="4" id="KW-1185">Reference proteome</keyword>
<feature type="chain" id="PRO_5021389646" evidence="1">
    <location>
        <begin position="36"/>
        <end position="178"/>
    </location>
</feature>